<organism evidence="1">
    <name type="scientific">Cutibacterium granulosum DSM 20700</name>
    <dbReference type="NCBI Taxonomy" id="1160719"/>
    <lineage>
        <taxon>Bacteria</taxon>
        <taxon>Bacillati</taxon>
        <taxon>Actinomycetota</taxon>
        <taxon>Actinomycetes</taxon>
        <taxon>Propionibacteriales</taxon>
        <taxon>Propionibacteriaceae</taxon>
        <taxon>Cutibacterium</taxon>
    </lineage>
</organism>
<name>A0A9X5R2W5_9ACTN</name>
<protein>
    <submittedName>
        <fullName evidence="1">Uncharacterized protein</fullName>
    </submittedName>
</protein>
<dbReference type="AlphaFoldDB" id="A0A9X5R2W5"/>
<gene>
    <name evidence="1" type="ORF">L860_07025</name>
</gene>
<proteinExistence type="predicted"/>
<reference evidence="1" key="1">
    <citation type="submission" date="2014-05" db="EMBL/GenBank/DDBJ databases">
        <authorList>
            <person name="Jahns A.C."/>
            <person name="Eilers H."/>
            <person name="Alexeyev O.A."/>
        </authorList>
    </citation>
    <scope>NUCLEOTIDE SEQUENCE [LARGE SCALE GENOMIC DNA]</scope>
    <source>
        <strain evidence="1">DSM 20700</strain>
    </source>
</reference>
<accession>A0A9X5R2W5</accession>
<comment type="caution">
    <text evidence="1">The sequence shown here is derived from an EMBL/GenBank/DDBJ whole genome shotgun (WGS) entry which is preliminary data.</text>
</comment>
<sequence length="154" mass="16756">MDNRQLTGSWRLLSARGGGDVCVIAIFGIWEAGRALHFLLGGATGIFILRGFVSGEASGDDKLPRDWTNGDVGSSRHVKSVDVGHRDGERRVRGQGGVRSTSPATWVECLVWVAGRGSTELTFLSSCKRRRQCDDFLCPKVTIFVTPATVRTFS</sequence>
<evidence type="ECO:0000313" key="1">
    <source>
        <dbReference type="EMBL" id="OCT42918.1"/>
    </source>
</evidence>
<dbReference type="EMBL" id="JNBU01000006">
    <property type="protein sequence ID" value="OCT42918.1"/>
    <property type="molecule type" value="Genomic_DNA"/>
</dbReference>